<gene>
    <name evidence="2" type="ORF">EYF80_007664</name>
</gene>
<comment type="caution">
    <text evidence="2">The sequence shown here is derived from an EMBL/GenBank/DDBJ whole genome shotgun (WGS) entry which is preliminary data.</text>
</comment>
<feature type="region of interest" description="Disordered" evidence="1">
    <location>
        <begin position="1"/>
        <end position="39"/>
    </location>
</feature>
<feature type="compositionally biased region" description="Basic and acidic residues" evidence="1">
    <location>
        <begin position="29"/>
        <end position="39"/>
    </location>
</feature>
<organism evidence="2 3">
    <name type="scientific">Liparis tanakae</name>
    <name type="common">Tanaka's snailfish</name>
    <dbReference type="NCBI Taxonomy" id="230148"/>
    <lineage>
        <taxon>Eukaryota</taxon>
        <taxon>Metazoa</taxon>
        <taxon>Chordata</taxon>
        <taxon>Craniata</taxon>
        <taxon>Vertebrata</taxon>
        <taxon>Euteleostomi</taxon>
        <taxon>Actinopterygii</taxon>
        <taxon>Neopterygii</taxon>
        <taxon>Teleostei</taxon>
        <taxon>Neoteleostei</taxon>
        <taxon>Acanthomorphata</taxon>
        <taxon>Eupercaria</taxon>
        <taxon>Perciformes</taxon>
        <taxon>Cottioidei</taxon>
        <taxon>Cottales</taxon>
        <taxon>Liparidae</taxon>
        <taxon>Liparis</taxon>
    </lineage>
</organism>
<evidence type="ECO:0000313" key="2">
    <source>
        <dbReference type="EMBL" id="TNN82018.1"/>
    </source>
</evidence>
<sequence length="185" mass="19941">MLLPKTRASRAQPKAPPREARAAAICPHQARDGESGDEQHVLPLCSRSTHHYRADTRHNAALSPQPASAPAQNMMDKRESNAFPQLESIQGNPVTGPLLLLLPVGQHNTRERDRGITSADEFCSPGIGLLGERQLITSLGNSKALPRGCAPYVYTDRHTRISGCLSAYTGIRERRGAAALCSSDG</sequence>
<evidence type="ECO:0000256" key="1">
    <source>
        <dbReference type="SAM" id="MobiDB-lite"/>
    </source>
</evidence>
<dbReference type="Proteomes" id="UP000314294">
    <property type="component" value="Unassembled WGS sequence"/>
</dbReference>
<reference evidence="2 3" key="1">
    <citation type="submission" date="2019-03" db="EMBL/GenBank/DDBJ databases">
        <title>First draft genome of Liparis tanakae, snailfish: a comprehensive survey of snailfish specific genes.</title>
        <authorList>
            <person name="Kim W."/>
            <person name="Song I."/>
            <person name="Jeong J.-H."/>
            <person name="Kim D."/>
            <person name="Kim S."/>
            <person name="Ryu S."/>
            <person name="Song J.Y."/>
            <person name="Lee S.K."/>
        </authorList>
    </citation>
    <scope>NUCLEOTIDE SEQUENCE [LARGE SCALE GENOMIC DNA]</scope>
    <source>
        <tissue evidence="2">Muscle</tissue>
    </source>
</reference>
<accession>A0A4Z2IWX2</accession>
<dbReference type="AlphaFoldDB" id="A0A4Z2IWX2"/>
<name>A0A4Z2IWX2_9TELE</name>
<evidence type="ECO:0000313" key="3">
    <source>
        <dbReference type="Proteomes" id="UP000314294"/>
    </source>
</evidence>
<protein>
    <submittedName>
        <fullName evidence="2">Uncharacterized protein</fullName>
    </submittedName>
</protein>
<dbReference type="EMBL" id="SRLO01000042">
    <property type="protein sequence ID" value="TNN82018.1"/>
    <property type="molecule type" value="Genomic_DNA"/>
</dbReference>
<keyword evidence="3" id="KW-1185">Reference proteome</keyword>
<proteinExistence type="predicted"/>